<comment type="subcellular location">
    <subcellularLocation>
        <location evidence="1">Cell membrane</location>
        <topology evidence="1">Multi-pass membrane protein</topology>
    </subcellularLocation>
</comment>
<keyword evidence="7 8" id="KW-0472">Membrane</keyword>
<feature type="transmembrane region" description="Helical" evidence="8">
    <location>
        <begin position="189"/>
        <end position="209"/>
    </location>
</feature>
<evidence type="ECO:0000256" key="3">
    <source>
        <dbReference type="ARBA" id="ARBA00022448"/>
    </source>
</evidence>
<sequence length="310" mass="34271">MELTLSLIQQIIKLFLMVFMGYAVVKLRVMKSSDSMVLSKAVLYIIIPCVMISAFQTEFSPEKMHGLLLAIGAGILTQALLLVLTVVIRKPLRMSLVEWTSVYYSNSGNFIIPLVTSLLGPEWVLYASGFLAVQTIMQWTHLKNAFSHENLISWKAIFGNLNLISIFAGLILFFLQIRLPAVANETLKSVGDMIGPLSMIVTGMLMGNIDLKAVFTNKRLYFIAFMRLVAYPAAALVILFASRLAYLLPDGKMILLVTFLALLTPAASTVTQMAQVYGEDSEYAGAIGVITTLLCIFTMPVFVFLYQAVI</sequence>
<dbReference type="Gene3D" id="1.20.1530.20">
    <property type="match status" value="1"/>
</dbReference>
<organism evidence="9 10">
    <name type="scientific">Candidatus Lachnoclostridium stercoravium</name>
    <dbReference type="NCBI Taxonomy" id="2838633"/>
    <lineage>
        <taxon>Bacteria</taxon>
        <taxon>Bacillati</taxon>
        <taxon>Bacillota</taxon>
        <taxon>Clostridia</taxon>
        <taxon>Lachnospirales</taxon>
        <taxon>Lachnospiraceae</taxon>
    </lineage>
</organism>
<keyword evidence="4" id="KW-1003">Cell membrane</keyword>
<evidence type="ECO:0000256" key="5">
    <source>
        <dbReference type="ARBA" id="ARBA00022692"/>
    </source>
</evidence>
<feature type="transmembrane region" description="Helical" evidence="8">
    <location>
        <begin position="221"/>
        <end position="241"/>
    </location>
</feature>
<dbReference type="GO" id="GO:0055085">
    <property type="term" value="P:transmembrane transport"/>
    <property type="evidence" value="ECO:0007669"/>
    <property type="project" value="InterPro"/>
</dbReference>
<dbReference type="GO" id="GO:0005886">
    <property type="term" value="C:plasma membrane"/>
    <property type="evidence" value="ECO:0007669"/>
    <property type="project" value="UniProtKB-SubCell"/>
</dbReference>
<dbReference type="Pfam" id="PF03547">
    <property type="entry name" value="Mem_trans"/>
    <property type="match status" value="2"/>
</dbReference>
<protein>
    <submittedName>
        <fullName evidence="9">AEC family transporter</fullName>
    </submittedName>
</protein>
<evidence type="ECO:0000256" key="7">
    <source>
        <dbReference type="ARBA" id="ARBA00023136"/>
    </source>
</evidence>
<evidence type="ECO:0000313" key="10">
    <source>
        <dbReference type="Proteomes" id="UP000823900"/>
    </source>
</evidence>
<reference evidence="9" key="2">
    <citation type="submission" date="2021-04" db="EMBL/GenBank/DDBJ databases">
        <authorList>
            <person name="Gilroy R."/>
        </authorList>
    </citation>
    <scope>NUCLEOTIDE SEQUENCE</scope>
    <source>
        <strain evidence="9">CHK178-16964</strain>
    </source>
</reference>
<accession>A0A9D2KND6</accession>
<feature type="transmembrane region" description="Helical" evidence="8">
    <location>
        <begin position="253"/>
        <end position="277"/>
    </location>
</feature>
<dbReference type="InterPro" id="IPR038770">
    <property type="entry name" value="Na+/solute_symporter_sf"/>
</dbReference>
<evidence type="ECO:0000256" key="2">
    <source>
        <dbReference type="ARBA" id="ARBA00010145"/>
    </source>
</evidence>
<feature type="transmembrane region" description="Helical" evidence="8">
    <location>
        <begin position="67"/>
        <end position="89"/>
    </location>
</feature>
<dbReference type="PANTHER" id="PTHR36838:SF1">
    <property type="entry name" value="SLR1864 PROTEIN"/>
    <property type="match status" value="1"/>
</dbReference>
<dbReference type="InterPro" id="IPR004776">
    <property type="entry name" value="Mem_transp_PIN-like"/>
</dbReference>
<feature type="transmembrane region" description="Helical" evidence="8">
    <location>
        <begin position="157"/>
        <end position="177"/>
    </location>
</feature>
<dbReference type="PANTHER" id="PTHR36838">
    <property type="entry name" value="AUXIN EFFLUX CARRIER FAMILY PROTEIN"/>
    <property type="match status" value="1"/>
</dbReference>
<gene>
    <name evidence="9" type="ORF">IAA07_05780</name>
</gene>
<comment type="caution">
    <text evidence="9">The sequence shown here is derived from an EMBL/GenBank/DDBJ whole genome shotgun (WGS) entry which is preliminary data.</text>
</comment>
<feature type="transmembrane region" description="Helical" evidence="8">
    <location>
        <begin position="6"/>
        <end position="25"/>
    </location>
</feature>
<dbReference type="EMBL" id="DWZA01000053">
    <property type="protein sequence ID" value="HJA71079.1"/>
    <property type="molecule type" value="Genomic_DNA"/>
</dbReference>
<feature type="transmembrane region" description="Helical" evidence="8">
    <location>
        <begin position="283"/>
        <end position="306"/>
    </location>
</feature>
<dbReference type="AlphaFoldDB" id="A0A9D2KND6"/>
<evidence type="ECO:0000313" key="9">
    <source>
        <dbReference type="EMBL" id="HJA71079.1"/>
    </source>
</evidence>
<comment type="similarity">
    <text evidence="2">Belongs to the auxin efflux carrier (TC 2.A.69) family.</text>
</comment>
<feature type="transmembrane region" description="Helical" evidence="8">
    <location>
        <begin position="37"/>
        <end position="55"/>
    </location>
</feature>
<evidence type="ECO:0000256" key="1">
    <source>
        <dbReference type="ARBA" id="ARBA00004651"/>
    </source>
</evidence>
<evidence type="ECO:0000256" key="8">
    <source>
        <dbReference type="SAM" id="Phobius"/>
    </source>
</evidence>
<reference evidence="9" key="1">
    <citation type="journal article" date="2021" name="PeerJ">
        <title>Extensive microbial diversity within the chicken gut microbiome revealed by metagenomics and culture.</title>
        <authorList>
            <person name="Gilroy R."/>
            <person name="Ravi A."/>
            <person name="Getino M."/>
            <person name="Pursley I."/>
            <person name="Horton D.L."/>
            <person name="Alikhan N.F."/>
            <person name="Baker D."/>
            <person name="Gharbi K."/>
            <person name="Hall N."/>
            <person name="Watson M."/>
            <person name="Adriaenssens E.M."/>
            <person name="Foster-Nyarko E."/>
            <person name="Jarju S."/>
            <person name="Secka A."/>
            <person name="Antonio M."/>
            <person name="Oren A."/>
            <person name="Chaudhuri R.R."/>
            <person name="La Ragione R."/>
            <person name="Hildebrand F."/>
            <person name="Pallen M.J."/>
        </authorList>
    </citation>
    <scope>NUCLEOTIDE SEQUENCE</scope>
    <source>
        <strain evidence="9">CHK178-16964</strain>
    </source>
</reference>
<proteinExistence type="inferred from homology"/>
<name>A0A9D2KND6_9FIRM</name>
<evidence type="ECO:0000256" key="4">
    <source>
        <dbReference type="ARBA" id="ARBA00022475"/>
    </source>
</evidence>
<dbReference type="Proteomes" id="UP000823900">
    <property type="component" value="Unassembled WGS sequence"/>
</dbReference>
<keyword evidence="5 8" id="KW-0812">Transmembrane</keyword>
<feature type="transmembrane region" description="Helical" evidence="8">
    <location>
        <begin position="110"/>
        <end position="137"/>
    </location>
</feature>
<evidence type="ECO:0000256" key="6">
    <source>
        <dbReference type="ARBA" id="ARBA00022989"/>
    </source>
</evidence>
<keyword evidence="3" id="KW-0813">Transport</keyword>
<keyword evidence="6 8" id="KW-1133">Transmembrane helix</keyword>